<dbReference type="Pfam" id="PF00535">
    <property type="entry name" value="Glycos_transf_2"/>
    <property type="match status" value="1"/>
</dbReference>
<sequence>MAAESFRTLSLCMIVRDEESNIEGCLRSVQGVVDEIVVVDTGSKDRTITIARDFGALVVEEAWTNDFSAPRNRSIELATKDWILVLAADERIAPASGRRMREVVGRTRARGLQVRVRNLMPAGETALFDEVPQTRLFERRTEHRYEGIIHEQIAPSIVRGGGTIAKADLLVVHHGYQQDLVQGDRSRARRNLTLLEKQVELTPRDPYVLYNLGCTYKAVGNLAAARGALEAAEANDHGALDASSRLGLQTRLAQLALASRQDAIAVARARKALAISPSNPVALQVVALGLVALGDRAGALAAFAKLRRSPVVNPSLATDIDRLLARLAPAGPTARAAPLER</sequence>
<dbReference type="SUPFAM" id="SSF53448">
    <property type="entry name" value="Nucleotide-diphospho-sugar transferases"/>
    <property type="match status" value="1"/>
</dbReference>
<keyword evidence="4" id="KW-1185">Reference proteome</keyword>
<protein>
    <submittedName>
        <fullName evidence="3">UDP-glucose--Lipooligosaccharide beta 1-4 glucosyltransferase</fullName>
    </submittedName>
</protein>
<dbReference type="GO" id="GO:0016740">
    <property type="term" value="F:transferase activity"/>
    <property type="evidence" value="ECO:0007669"/>
    <property type="project" value="UniProtKB-KW"/>
</dbReference>
<gene>
    <name evidence="3" type="ORF">AKJ09_00439</name>
</gene>
<name>A0A0K1PJT0_9BACT</name>
<dbReference type="Gene3D" id="3.90.550.10">
    <property type="entry name" value="Spore Coat Polysaccharide Biosynthesis Protein SpsA, Chain A"/>
    <property type="match status" value="1"/>
</dbReference>
<dbReference type="Proteomes" id="UP000064967">
    <property type="component" value="Chromosome"/>
</dbReference>
<evidence type="ECO:0000259" key="2">
    <source>
        <dbReference type="Pfam" id="PF00535"/>
    </source>
</evidence>
<dbReference type="AlphaFoldDB" id="A0A0K1PJT0"/>
<evidence type="ECO:0000313" key="4">
    <source>
        <dbReference type="Proteomes" id="UP000064967"/>
    </source>
</evidence>
<accession>A0A0K1PJT0</accession>
<dbReference type="InterPro" id="IPR029044">
    <property type="entry name" value="Nucleotide-diphossugar_trans"/>
</dbReference>
<dbReference type="InterPro" id="IPR001173">
    <property type="entry name" value="Glyco_trans_2-like"/>
</dbReference>
<dbReference type="InterPro" id="IPR011990">
    <property type="entry name" value="TPR-like_helical_dom_sf"/>
</dbReference>
<dbReference type="KEGG" id="llu:AKJ09_00439"/>
<organism evidence="3 4">
    <name type="scientific">Labilithrix luteola</name>
    <dbReference type="NCBI Taxonomy" id="1391654"/>
    <lineage>
        <taxon>Bacteria</taxon>
        <taxon>Pseudomonadati</taxon>
        <taxon>Myxococcota</taxon>
        <taxon>Polyangia</taxon>
        <taxon>Polyangiales</taxon>
        <taxon>Labilitrichaceae</taxon>
        <taxon>Labilithrix</taxon>
    </lineage>
</organism>
<evidence type="ECO:0000256" key="1">
    <source>
        <dbReference type="ARBA" id="ARBA00038494"/>
    </source>
</evidence>
<keyword evidence="3" id="KW-0808">Transferase</keyword>
<feature type="domain" description="Glycosyltransferase 2-like" evidence="2">
    <location>
        <begin position="10"/>
        <end position="110"/>
    </location>
</feature>
<dbReference type="OrthoDB" id="9790457at2"/>
<reference evidence="3 4" key="1">
    <citation type="submission" date="2015-08" db="EMBL/GenBank/DDBJ databases">
        <authorList>
            <person name="Babu N.S."/>
            <person name="Beckwith C.J."/>
            <person name="Beseler K.G."/>
            <person name="Brison A."/>
            <person name="Carone J.V."/>
            <person name="Caskin T.P."/>
            <person name="Diamond M."/>
            <person name="Durham M.E."/>
            <person name="Foxe J.M."/>
            <person name="Go M."/>
            <person name="Henderson B.A."/>
            <person name="Jones I.B."/>
            <person name="McGettigan J.A."/>
            <person name="Micheletti S.J."/>
            <person name="Nasrallah M.E."/>
            <person name="Ortiz D."/>
            <person name="Piller C.R."/>
            <person name="Privatt S.R."/>
            <person name="Schneider S.L."/>
            <person name="Sharp S."/>
            <person name="Smith T.C."/>
            <person name="Stanton J.D."/>
            <person name="Ullery H.E."/>
            <person name="Wilson R.J."/>
            <person name="Serrano M.G."/>
            <person name="Buck G."/>
            <person name="Lee V."/>
            <person name="Wang Y."/>
            <person name="Carvalho R."/>
            <person name="Voegtly L."/>
            <person name="Shi R."/>
            <person name="Duckworth R."/>
            <person name="Johnson A."/>
            <person name="Loviza R."/>
            <person name="Walstead R."/>
            <person name="Shah Z."/>
            <person name="Kiflezghi M."/>
            <person name="Wade K."/>
            <person name="Ball S.L."/>
            <person name="Bradley K.W."/>
            <person name="Asai D.J."/>
            <person name="Bowman C.A."/>
            <person name="Russell D.A."/>
            <person name="Pope W.H."/>
            <person name="Jacobs-Sera D."/>
            <person name="Hendrix R.W."/>
            <person name="Hatfull G.F."/>
        </authorList>
    </citation>
    <scope>NUCLEOTIDE SEQUENCE [LARGE SCALE GENOMIC DNA]</scope>
    <source>
        <strain evidence="3 4">DSM 27648</strain>
    </source>
</reference>
<dbReference type="PANTHER" id="PTHR43630:SF2">
    <property type="entry name" value="GLYCOSYLTRANSFERASE"/>
    <property type="match status" value="1"/>
</dbReference>
<dbReference type="STRING" id="1391654.AKJ09_00439"/>
<dbReference type="Gene3D" id="1.25.40.10">
    <property type="entry name" value="Tetratricopeptide repeat domain"/>
    <property type="match status" value="1"/>
</dbReference>
<evidence type="ECO:0000313" key="3">
    <source>
        <dbReference type="EMBL" id="AKU93775.1"/>
    </source>
</evidence>
<dbReference type="SUPFAM" id="SSF48452">
    <property type="entry name" value="TPR-like"/>
    <property type="match status" value="1"/>
</dbReference>
<proteinExistence type="inferred from homology"/>
<dbReference type="PANTHER" id="PTHR43630">
    <property type="entry name" value="POLY-BETA-1,6-N-ACETYL-D-GLUCOSAMINE SYNTHASE"/>
    <property type="match status" value="1"/>
</dbReference>
<comment type="similarity">
    <text evidence="1">Belongs to the glycosyltransferase 2 family. WaaE/KdtX subfamily.</text>
</comment>
<dbReference type="EMBL" id="CP012333">
    <property type="protein sequence ID" value="AKU93775.1"/>
    <property type="molecule type" value="Genomic_DNA"/>
</dbReference>
<dbReference type="CDD" id="cd02511">
    <property type="entry name" value="Beta4Glucosyltransferase"/>
    <property type="match status" value="1"/>
</dbReference>
<dbReference type="PATRIC" id="fig|1391654.3.peg.452"/>
<dbReference type="RefSeq" id="WP_146645474.1">
    <property type="nucleotide sequence ID" value="NZ_CP012333.1"/>
</dbReference>